<accession>A0A6L2JFK2</accession>
<comment type="caution">
    <text evidence="1">The sequence shown here is derived from an EMBL/GenBank/DDBJ whole genome shotgun (WGS) entry which is preliminary data.</text>
</comment>
<name>A0A6L2JFK2_TANCI</name>
<protein>
    <submittedName>
        <fullName evidence="1">Retrovirus-related Pol polyprotein from transposon TNT 1-94</fullName>
    </submittedName>
</protein>
<dbReference type="PANTHER" id="PTHR11439:SF491">
    <property type="entry name" value="INTEGRASE CATALYTIC DOMAIN-CONTAINING PROTEIN"/>
    <property type="match status" value="1"/>
</dbReference>
<dbReference type="CDD" id="cd09272">
    <property type="entry name" value="RNase_HI_RT_Ty1"/>
    <property type="match status" value="1"/>
</dbReference>
<gene>
    <name evidence="1" type="ORF">Tci_007776</name>
</gene>
<evidence type="ECO:0000313" key="1">
    <source>
        <dbReference type="EMBL" id="GEU35798.1"/>
    </source>
</evidence>
<proteinExistence type="predicted"/>
<reference evidence="1" key="1">
    <citation type="journal article" date="2019" name="Sci. Rep.">
        <title>Draft genome of Tanacetum cinerariifolium, the natural source of mosquito coil.</title>
        <authorList>
            <person name="Yamashiro T."/>
            <person name="Shiraishi A."/>
            <person name="Satake H."/>
            <person name="Nakayama K."/>
        </authorList>
    </citation>
    <scope>NUCLEOTIDE SEQUENCE</scope>
</reference>
<dbReference type="AlphaFoldDB" id="A0A6L2JFK2"/>
<dbReference type="EMBL" id="BKCJ010000732">
    <property type="protein sequence ID" value="GEU35798.1"/>
    <property type="molecule type" value="Genomic_DNA"/>
</dbReference>
<sequence>MEEFCLVSGLKFGVENSTDYNKTKDPILFRRRVFSLDLDGKPIRGKDVGLLIECDVFKKLDDNDAVSLCCVGILQLVLLGIEDRRHVPNWVLRAYFDGRSFEDEQIPRHLNRNNYFEVPSEMYLEFEKQRRGYQQVKEKNDDMYEKMTRSIEDMRRVQEANTTPIITDQHFSVSDISRFQSYQKKGKTKKLSPLNLGNTFVDENESGDDLTVTTRVFSTRMKMNIRPRNHELIYEYDSINGYAFLVQGCVVSWKATLQHVVALLTTEAGYIALTEAVKEAIWLKGLLEELGVELNRVTDNCNNQGAIHLSRSHVFHERSKHINVRYHFIRKVIEAKTVEVLKVGTKHNYADALTKVVPGHKLQHCLELLSVGDMLQVEEEIHEEEIAMDLSIPLTTKELNEENVLRNGDD</sequence>
<dbReference type="PANTHER" id="PTHR11439">
    <property type="entry name" value="GAG-POL-RELATED RETROTRANSPOSON"/>
    <property type="match status" value="1"/>
</dbReference>
<organism evidence="1">
    <name type="scientific">Tanacetum cinerariifolium</name>
    <name type="common">Dalmatian daisy</name>
    <name type="synonym">Chrysanthemum cinerariifolium</name>
    <dbReference type="NCBI Taxonomy" id="118510"/>
    <lineage>
        <taxon>Eukaryota</taxon>
        <taxon>Viridiplantae</taxon>
        <taxon>Streptophyta</taxon>
        <taxon>Embryophyta</taxon>
        <taxon>Tracheophyta</taxon>
        <taxon>Spermatophyta</taxon>
        <taxon>Magnoliopsida</taxon>
        <taxon>eudicotyledons</taxon>
        <taxon>Gunneridae</taxon>
        <taxon>Pentapetalae</taxon>
        <taxon>asterids</taxon>
        <taxon>campanulids</taxon>
        <taxon>Asterales</taxon>
        <taxon>Asteraceae</taxon>
        <taxon>Asteroideae</taxon>
        <taxon>Anthemideae</taxon>
        <taxon>Anthemidinae</taxon>
        <taxon>Tanacetum</taxon>
    </lineage>
</organism>